<keyword evidence="1" id="KW-0472">Membrane</keyword>
<dbReference type="AlphaFoldDB" id="A0A7S8HD73"/>
<dbReference type="InterPro" id="IPR020269">
    <property type="entry name" value="Phage_Mu_Releasin"/>
</dbReference>
<dbReference type="KEGG" id="kmn:HW532_18455"/>
<dbReference type="Proteomes" id="UP000593594">
    <property type="component" value="Chromosome"/>
</dbReference>
<keyword evidence="1" id="KW-0812">Transmembrane</keyword>
<name>A0A7S8HD73_9HYPH</name>
<reference evidence="2 3" key="1">
    <citation type="submission" date="2020-06" db="EMBL/GenBank/DDBJ databases">
        <title>Genome sequence of 2 isolates from Red Sea Mangroves.</title>
        <authorList>
            <person name="Sefrji F."/>
            <person name="Michoud G."/>
            <person name="Merlino G."/>
            <person name="Daffonchio D."/>
        </authorList>
    </citation>
    <scope>NUCLEOTIDE SEQUENCE [LARGE SCALE GENOMIC DNA]</scope>
    <source>
        <strain evidence="2 3">R1DC25</strain>
    </source>
</reference>
<dbReference type="EMBL" id="CP058214">
    <property type="protein sequence ID" value="QPC44502.1"/>
    <property type="molecule type" value="Genomic_DNA"/>
</dbReference>
<evidence type="ECO:0000313" key="2">
    <source>
        <dbReference type="EMBL" id="QPC44502.1"/>
    </source>
</evidence>
<keyword evidence="1" id="KW-1133">Transmembrane helix</keyword>
<evidence type="ECO:0000313" key="3">
    <source>
        <dbReference type="Proteomes" id="UP000593594"/>
    </source>
</evidence>
<dbReference type="RefSeq" id="WP_213161873.1">
    <property type="nucleotide sequence ID" value="NZ_CP058214.1"/>
</dbReference>
<protein>
    <submittedName>
        <fullName evidence="2">DUF2730 family protein</fullName>
    </submittedName>
</protein>
<organism evidence="2 3">
    <name type="scientific">Kaustia mangrovi</name>
    <dbReference type="NCBI Taxonomy" id="2593653"/>
    <lineage>
        <taxon>Bacteria</taxon>
        <taxon>Pseudomonadati</taxon>
        <taxon>Pseudomonadota</taxon>
        <taxon>Alphaproteobacteria</taxon>
        <taxon>Hyphomicrobiales</taxon>
        <taxon>Parvibaculaceae</taxon>
        <taxon>Kaustia</taxon>
    </lineage>
</organism>
<keyword evidence="3" id="KW-1185">Reference proteome</keyword>
<sequence length="109" mass="12269">MAAADIQPWLSSLALVVSVAGTLYAWITARSRGNAEQIATLEKRVNKHDRQLDQVETTLQHLPSKDMTQRMELTLTEVRGEIAVLSERLQPVASISERLQEFLLEQAKK</sequence>
<evidence type="ECO:0000256" key="1">
    <source>
        <dbReference type="SAM" id="Phobius"/>
    </source>
</evidence>
<dbReference type="Pfam" id="PF10805">
    <property type="entry name" value="DUF2730"/>
    <property type="match status" value="1"/>
</dbReference>
<gene>
    <name evidence="2" type="ORF">HW532_18455</name>
</gene>
<proteinExistence type="predicted"/>
<feature type="transmembrane region" description="Helical" evidence="1">
    <location>
        <begin position="6"/>
        <end position="27"/>
    </location>
</feature>
<accession>A0A7S8HD73</accession>